<proteinExistence type="predicted"/>
<feature type="non-terminal residue" evidence="1">
    <location>
        <position position="1"/>
    </location>
</feature>
<gene>
    <name evidence="1" type="ORF">ACOLOM_LOCUS13412</name>
</gene>
<reference evidence="1" key="1">
    <citation type="submission" date="2021-06" db="EMBL/GenBank/DDBJ databases">
        <authorList>
            <person name="Kallberg Y."/>
            <person name="Tangrot J."/>
            <person name="Rosling A."/>
        </authorList>
    </citation>
    <scope>NUCLEOTIDE SEQUENCE</scope>
    <source>
        <strain evidence="1">CL356</strain>
    </source>
</reference>
<organism evidence="1 2">
    <name type="scientific">Acaulospora colombiana</name>
    <dbReference type="NCBI Taxonomy" id="27376"/>
    <lineage>
        <taxon>Eukaryota</taxon>
        <taxon>Fungi</taxon>
        <taxon>Fungi incertae sedis</taxon>
        <taxon>Mucoromycota</taxon>
        <taxon>Glomeromycotina</taxon>
        <taxon>Glomeromycetes</taxon>
        <taxon>Diversisporales</taxon>
        <taxon>Acaulosporaceae</taxon>
        <taxon>Acaulospora</taxon>
    </lineage>
</organism>
<name>A0ACA9QUS5_9GLOM</name>
<protein>
    <submittedName>
        <fullName evidence="1">2398_t:CDS:1</fullName>
    </submittedName>
</protein>
<evidence type="ECO:0000313" key="2">
    <source>
        <dbReference type="Proteomes" id="UP000789525"/>
    </source>
</evidence>
<sequence>SLLPYTERESVGIGCEYCILKQESPSPSIIVRFNLRYFLVFVGETQANWPKWLCFGLAEWKSEI</sequence>
<comment type="caution">
    <text evidence="1">The sequence shown here is derived from an EMBL/GenBank/DDBJ whole genome shotgun (WGS) entry which is preliminary data.</text>
</comment>
<keyword evidence="2" id="KW-1185">Reference proteome</keyword>
<accession>A0ACA9QUS5</accession>
<dbReference type="EMBL" id="CAJVPT010061335">
    <property type="protein sequence ID" value="CAG8765174.1"/>
    <property type="molecule type" value="Genomic_DNA"/>
</dbReference>
<dbReference type="Proteomes" id="UP000789525">
    <property type="component" value="Unassembled WGS sequence"/>
</dbReference>
<evidence type="ECO:0000313" key="1">
    <source>
        <dbReference type="EMBL" id="CAG8765174.1"/>
    </source>
</evidence>